<proteinExistence type="predicted"/>
<evidence type="ECO:0000313" key="1">
    <source>
        <dbReference type="EMBL" id="OBY29275.1"/>
    </source>
</evidence>
<name>A0A1B8S957_9MYCO</name>
<sequence length="79" mass="8590">MTRETQRINIHPPGADLARLEALRDRLEAVIADPETSPRDLASVGREYRQTLAALAAVAPASGTSKLDEIAARRRKRGA</sequence>
<accession>A0A1B8S957</accession>
<dbReference type="RefSeq" id="WP_084014211.1">
    <property type="nucleotide sequence ID" value="NZ_LFOE01000113.1"/>
</dbReference>
<dbReference type="EMBL" id="LFOE01000113">
    <property type="protein sequence ID" value="OBY29275.1"/>
    <property type="molecule type" value="Genomic_DNA"/>
</dbReference>
<reference evidence="1 2" key="1">
    <citation type="submission" date="2015-06" db="EMBL/GenBank/DDBJ databases">
        <title>Genome sequence of Mycobacterium kumamotonense strain Roo.</title>
        <authorList>
            <person name="Greninger A.L."/>
            <person name="Cunningham G."/>
            <person name="Miller S."/>
        </authorList>
    </citation>
    <scope>NUCLEOTIDE SEQUENCE [LARGE SCALE GENOMIC DNA]</scope>
    <source>
        <strain evidence="1 2">Roo</strain>
    </source>
</reference>
<keyword evidence="2" id="KW-1185">Reference proteome</keyword>
<protein>
    <submittedName>
        <fullName evidence="1">Uncharacterized protein</fullName>
    </submittedName>
</protein>
<comment type="caution">
    <text evidence="1">The sequence shown here is derived from an EMBL/GenBank/DDBJ whole genome shotgun (WGS) entry which is preliminary data.</text>
</comment>
<dbReference type="Proteomes" id="UP000092668">
    <property type="component" value="Unassembled WGS sequence"/>
</dbReference>
<dbReference type="AlphaFoldDB" id="A0A1B8S957"/>
<organism evidence="1 2">
    <name type="scientific">Mycolicibacter kumamotonensis</name>
    <dbReference type="NCBI Taxonomy" id="354243"/>
    <lineage>
        <taxon>Bacteria</taxon>
        <taxon>Bacillati</taxon>
        <taxon>Actinomycetota</taxon>
        <taxon>Actinomycetes</taxon>
        <taxon>Mycobacteriales</taxon>
        <taxon>Mycobacteriaceae</taxon>
        <taxon>Mycolicibacter</taxon>
    </lineage>
</organism>
<gene>
    <name evidence="1" type="ORF">ACT18_23905</name>
</gene>
<evidence type="ECO:0000313" key="2">
    <source>
        <dbReference type="Proteomes" id="UP000092668"/>
    </source>
</evidence>